<dbReference type="GO" id="GO:0016791">
    <property type="term" value="F:phosphatase activity"/>
    <property type="evidence" value="ECO:0007669"/>
    <property type="project" value="TreeGrafter"/>
</dbReference>
<name>A0A426T9L1_STRSU</name>
<comment type="caution">
    <text evidence="1">The sequence shown here is derived from an EMBL/GenBank/DDBJ whole genome shotgun (WGS) entry which is preliminary data.</text>
</comment>
<dbReference type="AlphaFoldDB" id="A0A426T9L1"/>
<evidence type="ECO:0000313" key="2">
    <source>
        <dbReference type="Proteomes" id="UP000274117"/>
    </source>
</evidence>
<dbReference type="Gene3D" id="3.40.50.1000">
    <property type="entry name" value="HAD superfamily/HAD-like"/>
    <property type="match status" value="1"/>
</dbReference>
<sequence>MDGTLLDGNGQIDRARFSAILDQLDAHDIPFVIASGNGMDRLLKLCQGFEDRLIFVSDNGARVVEKGETRVRHMLDRDLVAAILDYFRGSWGEVCLMLANDQTIFMQEGANQPFAGSDLPIAPEQMQAFLDKVTFLVDLSQLPAEQPIYKAGIWVEEGKVEVLTSAFNRAFEGRLTAVTSGYGSIDILPVGIHKAWGIEQVIQPLGITMAQVMAFGDSDNDLEMLAQAGYSYAMENATDRVKAVAKYRAPSHLDSGVLQVIEEFLQTH</sequence>
<dbReference type="Proteomes" id="UP000274117">
    <property type="component" value="Unassembled WGS sequence"/>
</dbReference>
<dbReference type="InterPro" id="IPR000150">
    <property type="entry name" value="Cof"/>
</dbReference>
<evidence type="ECO:0000313" key="1">
    <source>
        <dbReference type="EMBL" id="RRR50550.1"/>
    </source>
</evidence>
<proteinExistence type="predicted"/>
<dbReference type="InterPro" id="IPR023214">
    <property type="entry name" value="HAD_sf"/>
</dbReference>
<protein>
    <submittedName>
        <fullName evidence="1">HAD family hydrolase</fullName>
    </submittedName>
</protein>
<dbReference type="PANTHER" id="PTHR10000:SF53">
    <property type="entry name" value="5-AMINO-6-(5-PHOSPHO-D-RIBITYLAMINO)URACIL PHOSPHATASE YBJI-RELATED"/>
    <property type="match status" value="1"/>
</dbReference>
<dbReference type="CDD" id="cd07518">
    <property type="entry name" value="HAD_YbiV-Like"/>
    <property type="match status" value="1"/>
</dbReference>
<dbReference type="Gene3D" id="3.30.1240.10">
    <property type="match status" value="1"/>
</dbReference>
<keyword evidence="1" id="KW-0378">Hydrolase</keyword>
<dbReference type="GO" id="GO:0005829">
    <property type="term" value="C:cytosol"/>
    <property type="evidence" value="ECO:0007669"/>
    <property type="project" value="TreeGrafter"/>
</dbReference>
<dbReference type="EMBL" id="RSDO01000030">
    <property type="protein sequence ID" value="RRR50550.1"/>
    <property type="molecule type" value="Genomic_DNA"/>
</dbReference>
<dbReference type="GO" id="GO:0000287">
    <property type="term" value="F:magnesium ion binding"/>
    <property type="evidence" value="ECO:0007669"/>
    <property type="project" value="TreeGrafter"/>
</dbReference>
<reference evidence="1 2" key="1">
    <citation type="submission" date="2018-11" db="EMBL/GenBank/DDBJ databases">
        <authorList>
            <person name="Stevens M.J."/>
            <person name="Cernela N."/>
            <person name="Spoerry Serrano N."/>
            <person name="Schmitt S."/>
            <person name="Schrenzel J."/>
            <person name="Stephan R."/>
        </authorList>
    </citation>
    <scope>NUCLEOTIDE SEQUENCE [LARGE SCALE GENOMIC DNA]</scope>
    <source>
        <strain evidence="1 2">PP422</strain>
    </source>
</reference>
<dbReference type="Pfam" id="PF08282">
    <property type="entry name" value="Hydrolase_3"/>
    <property type="match status" value="1"/>
</dbReference>
<dbReference type="PROSITE" id="PS01229">
    <property type="entry name" value="COF_2"/>
    <property type="match status" value="1"/>
</dbReference>
<organism evidence="1 2">
    <name type="scientific">Streptococcus suis</name>
    <dbReference type="NCBI Taxonomy" id="1307"/>
    <lineage>
        <taxon>Bacteria</taxon>
        <taxon>Bacillati</taxon>
        <taxon>Bacillota</taxon>
        <taxon>Bacilli</taxon>
        <taxon>Lactobacillales</taxon>
        <taxon>Streptococcaceae</taxon>
        <taxon>Streptococcus</taxon>
    </lineage>
</organism>
<dbReference type="PANTHER" id="PTHR10000">
    <property type="entry name" value="PHOSPHOSERINE PHOSPHATASE"/>
    <property type="match status" value="1"/>
</dbReference>
<dbReference type="InterPro" id="IPR036412">
    <property type="entry name" value="HAD-like_sf"/>
</dbReference>
<accession>A0A426T9L1</accession>
<dbReference type="SUPFAM" id="SSF56784">
    <property type="entry name" value="HAD-like"/>
    <property type="match status" value="1"/>
</dbReference>
<dbReference type="NCBIfam" id="TIGR00099">
    <property type="entry name" value="Cof-subfamily"/>
    <property type="match status" value="1"/>
</dbReference>
<reference evidence="1 2" key="2">
    <citation type="submission" date="2018-12" db="EMBL/GenBank/DDBJ databases">
        <title>Whole-genome sequences of fifteen clinical Streptococcus suis strains isolated from pigs between 2006 and 2018.</title>
        <authorList>
            <person name="Stevens M.J.A."/>
            <person name="Cernela N."/>
            <person name="Spoerry Serrano N."/>
            <person name="Schmitt S."/>
            <person name="Schrenzel J."/>
            <person name="Stephan R."/>
        </authorList>
    </citation>
    <scope>NUCLEOTIDE SEQUENCE [LARGE SCALE GENOMIC DNA]</scope>
    <source>
        <strain evidence="1 2">PP422</strain>
    </source>
</reference>
<gene>
    <name evidence="1" type="ORF">EI998_10245</name>
</gene>